<keyword evidence="3" id="KW-1185">Reference proteome</keyword>
<organism evidence="2 3">
    <name type="scientific">Periplaneta americana</name>
    <name type="common">American cockroach</name>
    <name type="synonym">Blatta americana</name>
    <dbReference type="NCBI Taxonomy" id="6978"/>
    <lineage>
        <taxon>Eukaryota</taxon>
        <taxon>Metazoa</taxon>
        <taxon>Ecdysozoa</taxon>
        <taxon>Arthropoda</taxon>
        <taxon>Hexapoda</taxon>
        <taxon>Insecta</taxon>
        <taxon>Pterygota</taxon>
        <taxon>Neoptera</taxon>
        <taxon>Polyneoptera</taxon>
        <taxon>Dictyoptera</taxon>
        <taxon>Blattodea</taxon>
        <taxon>Blattoidea</taxon>
        <taxon>Blattidae</taxon>
        <taxon>Blattinae</taxon>
        <taxon>Periplaneta</taxon>
    </lineage>
</organism>
<reference evidence="2 3" key="1">
    <citation type="journal article" date="2022" name="Allergy">
        <title>Genome assembly and annotation of Periplaneta americana reveal a comprehensive cockroach allergen profile.</title>
        <authorList>
            <person name="Wang L."/>
            <person name="Xiong Q."/>
            <person name="Saelim N."/>
            <person name="Wang L."/>
            <person name="Nong W."/>
            <person name="Wan A.T."/>
            <person name="Shi M."/>
            <person name="Liu X."/>
            <person name="Cao Q."/>
            <person name="Hui J.H.L."/>
            <person name="Sookrung N."/>
            <person name="Leung T.F."/>
            <person name="Tungtrongchitr A."/>
            <person name="Tsui S.K.W."/>
        </authorList>
    </citation>
    <scope>NUCLEOTIDE SEQUENCE [LARGE SCALE GENOMIC DNA]</scope>
    <source>
        <strain evidence="2">PWHHKU_190912</strain>
    </source>
</reference>
<dbReference type="EMBL" id="JAJSOF020000001">
    <property type="protein sequence ID" value="KAJ4451614.1"/>
    <property type="molecule type" value="Genomic_DNA"/>
</dbReference>
<comment type="caution">
    <text evidence="2">The sequence shown here is derived from an EMBL/GenBank/DDBJ whole genome shotgun (WGS) entry which is preliminary data.</text>
</comment>
<sequence>MVRQSGNDQNPNDRSSQEFKEEDETICKNVAQRRWMASATSTRGGPTRGRNFASDRQVGLGRSSISRVSAIDLNRSQCWAIRVPSLKFHSIPLLAPTQANIRFLVNKFQRTENVADESHSDRSSMSEQTAKRIREAIEKGPQALSSRLSNQDLKNRILEASAANSGDMLTKVFRASFKHWTQCCEMDDGHVKLR</sequence>
<dbReference type="Proteomes" id="UP001148838">
    <property type="component" value="Unassembled WGS sequence"/>
</dbReference>
<proteinExistence type="predicted"/>
<name>A0ABQ8TY19_PERAM</name>
<feature type="compositionally biased region" description="Polar residues" evidence="1">
    <location>
        <begin position="1"/>
        <end position="14"/>
    </location>
</feature>
<evidence type="ECO:0000313" key="3">
    <source>
        <dbReference type="Proteomes" id="UP001148838"/>
    </source>
</evidence>
<evidence type="ECO:0000313" key="2">
    <source>
        <dbReference type="EMBL" id="KAJ4451614.1"/>
    </source>
</evidence>
<feature type="region of interest" description="Disordered" evidence="1">
    <location>
        <begin position="1"/>
        <end position="54"/>
    </location>
</feature>
<gene>
    <name evidence="2" type="ORF">ANN_03083</name>
</gene>
<evidence type="ECO:0000256" key="1">
    <source>
        <dbReference type="SAM" id="MobiDB-lite"/>
    </source>
</evidence>
<accession>A0ABQ8TY19</accession>
<protein>
    <submittedName>
        <fullName evidence="2">Uncharacterized protein</fullName>
    </submittedName>
</protein>